<evidence type="ECO:0000256" key="1">
    <source>
        <dbReference type="ARBA" id="ARBA00004141"/>
    </source>
</evidence>
<accession>A0AAD9ZA06</accession>
<proteinExistence type="predicted"/>
<keyword evidence="8" id="KW-1185">Reference proteome</keyword>
<name>A0AAD9ZA06_9LECA</name>
<evidence type="ECO:0000313" key="7">
    <source>
        <dbReference type="EMBL" id="KAK3172462.1"/>
    </source>
</evidence>
<keyword evidence="2" id="KW-0813">Transport</keyword>
<organism evidence="7 8">
    <name type="scientific">Lepraria neglecta</name>
    <dbReference type="NCBI Taxonomy" id="209136"/>
    <lineage>
        <taxon>Eukaryota</taxon>
        <taxon>Fungi</taxon>
        <taxon>Dikarya</taxon>
        <taxon>Ascomycota</taxon>
        <taxon>Pezizomycotina</taxon>
        <taxon>Lecanoromycetes</taxon>
        <taxon>OSLEUM clade</taxon>
        <taxon>Lecanoromycetidae</taxon>
        <taxon>Lecanorales</taxon>
        <taxon>Lecanorineae</taxon>
        <taxon>Stereocaulaceae</taxon>
        <taxon>Lepraria</taxon>
    </lineage>
</organism>
<comment type="caution">
    <text evidence="7">The sequence shown here is derived from an EMBL/GenBank/DDBJ whole genome shotgun (WGS) entry which is preliminary data.</text>
</comment>
<evidence type="ECO:0000256" key="4">
    <source>
        <dbReference type="ARBA" id="ARBA00022989"/>
    </source>
</evidence>
<keyword evidence="3" id="KW-0812">Transmembrane</keyword>
<evidence type="ECO:0000256" key="6">
    <source>
        <dbReference type="SAM" id="MobiDB-lite"/>
    </source>
</evidence>
<evidence type="ECO:0000256" key="2">
    <source>
        <dbReference type="ARBA" id="ARBA00022448"/>
    </source>
</evidence>
<dbReference type="Gene3D" id="1.20.1250.20">
    <property type="entry name" value="MFS general substrate transporter like domains"/>
    <property type="match status" value="1"/>
</dbReference>
<dbReference type="GO" id="GO:0016020">
    <property type="term" value="C:membrane"/>
    <property type="evidence" value="ECO:0007669"/>
    <property type="project" value="UniProtKB-SubCell"/>
</dbReference>
<gene>
    <name evidence="7" type="ORF">OEA41_005784</name>
</gene>
<dbReference type="GO" id="GO:0022857">
    <property type="term" value="F:transmembrane transporter activity"/>
    <property type="evidence" value="ECO:0007669"/>
    <property type="project" value="TreeGrafter"/>
</dbReference>
<dbReference type="SUPFAM" id="SSF103473">
    <property type="entry name" value="MFS general substrate transporter"/>
    <property type="match status" value="1"/>
</dbReference>
<comment type="subcellular location">
    <subcellularLocation>
        <location evidence="1">Membrane</location>
        <topology evidence="1">Multi-pass membrane protein</topology>
    </subcellularLocation>
</comment>
<feature type="region of interest" description="Disordered" evidence="6">
    <location>
        <begin position="1"/>
        <end position="38"/>
    </location>
</feature>
<dbReference type="Proteomes" id="UP001276659">
    <property type="component" value="Unassembled WGS sequence"/>
</dbReference>
<protein>
    <submittedName>
        <fullName evidence="7">Uncharacterized protein</fullName>
    </submittedName>
</protein>
<reference evidence="7" key="1">
    <citation type="submission" date="2022-11" db="EMBL/GenBank/DDBJ databases">
        <title>Chromosomal genome sequence assembly and mating type (MAT) locus characterization of the leprose asexual lichenized fungus Lepraria neglecta (Nyl.) Erichsen.</title>
        <authorList>
            <person name="Allen J.L."/>
            <person name="Pfeffer B."/>
        </authorList>
    </citation>
    <scope>NUCLEOTIDE SEQUENCE</scope>
    <source>
        <strain evidence="7">Allen 5258</strain>
    </source>
</reference>
<evidence type="ECO:0000256" key="5">
    <source>
        <dbReference type="ARBA" id="ARBA00023136"/>
    </source>
</evidence>
<dbReference type="AlphaFoldDB" id="A0AAD9ZA06"/>
<dbReference type="PANTHER" id="PTHR43791:SF92">
    <property type="entry name" value="AGL026WP"/>
    <property type="match status" value="1"/>
</dbReference>
<evidence type="ECO:0000313" key="8">
    <source>
        <dbReference type="Proteomes" id="UP001276659"/>
    </source>
</evidence>
<evidence type="ECO:0000256" key="3">
    <source>
        <dbReference type="ARBA" id="ARBA00022692"/>
    </source>
</evidence>
<dbReference type="InterPro" id="IPR036259">
    <property type="entry name" value="MFS_trans_sf"/>
</dbReference>
<feature type="compositionally biased region" description="Basic and acidic residues" evidence="6">
    <location>
        <begin position="9"/>
        <end position="19"/>
    </location>
</feature>
<sequence length="122" mass="13535">MTSTTPEVRGFEADTKLSADESYIENAPTASATRMKRQPPELVLKLSPEGRAHAERLLTRKIDIRLLPMLILMYIMNYLDHNNIAAARLAGLQDPPSEGGLDLSSTQYLTALSILFVGYLLM</sequence>
<keyword evidence="5" id="KW-0472">Membrane</keyword>
<dbReference type="PANTHER" id="PTHR43791">
    <property type="entry name" value="PERMEASE-RELATED"/>
    <property type="match status" value="1"/>
</dbReference>
<keyword evidence="4" id="KW-1133">Transmembrane helix</keyword>
<dbReference type="EMBL" id="JASNWA010000007">
    <property type="protein sequence ID" value="KAK3172462.1"/>
    <property type="molecule type" value="Genomic_DNA"/>
</dbReference>